<proteinExistence type="predicted"/>
<protein>
    <submittedName>
        <fullName evidence="1">Uncharacterized protein</fullName>
    </submittedName>
</protein>
<reference evidence="1" key="1">
    <citation type="journal article" date="2014" name="Front. Microbiol.">
        <title>High frequency of phylogenetically diverse reductive dehalogenase-homologous genes in deep subseafloor sedimentary metagenomes.</title>
        <authorList>
            <person name="Kawai M."/>
            <person name="Futagami T."/>
            <person name="Toyoda A."/>
            <person name="Takaki Y."/>
            <person name="Nishi S."/>
            <person name="Hori S."/>
            <person name="Arai W."/>
            <person name="Tsubouchi T."/>
            <person name="Morono Y."/>
            <person name="Uchiyama I."/>
            <person name="Ito T."/>
            <person name="Fujiyama A."/>
            <person name="Inagaki F."/>
            <person name="Takami H."/>
        </authorList>
    </citation>
    <scope>NUCLEOTIDE SEQUENCE</scope>
    <source>
        <strain evidence="1">Expedition CK06-06</strain>
    </source>
</reference>
<evidence type="ECO:0000313" key="1">
    <source>
        <dbReference type="EMBL" id="GAG35427.1"/>
    </source>
</evidence>
<sequence length="214" mass="23798">TTRDRQNAGNQFTLAHNTVENAFVPEGTLIEVTADVNDDGVNQWWFTIGAGPSGTVHGELKYAHTPGATTTGYWQEYNDETEEWDTTADEDHEFEVTDPLAKFRGRGRDDFAEPHDAGSLFTAEYNVLSGKWEIVDMQPHALALEGAIYDDDTLEADGVHVMFPSGAIIVDQDPAGNITFTNPHGHPDIDEDMLVYLVWDESIPGWTERQKDCP</sequence>
<organism evidence="1">
    <name type="scientific">marine sediment metagenome</name>
    <dbReference type="NCBI Taxonomy" id="412755"/>
    <lineage>
        <taxon>unclassified sequences</taxon>
        <taxon>metagenomes</taxon>
        <taxon>ecological metagenomes</taxon>
    </lineage>
</organism>
<accession>X0XJA6</accession>
<dbReference type="AlphaFoldDB" id="X0XJA6"/>
<comment type="caution">
    <text evidence="1">The sequence shown here is derived from an EMBL/GenBank/DDBJ whole genome shotgun (WGS) entry which is preliminary data.</text>
</comment>
<feature type="non-terminal residue" evidence="1">
    <location>
        <position position="1"/>
    </location>
</feature>
<dbReference type="EMBL" id="BARS01043047">
    <property type="protein sequence ID" value="GAG35427.1"/>
    <property type="molecule type" value="Genomic_DNA"/>
</dbReference>
<name>X0XJA6_9ZZZZ</name>
<gene>
    <name evidence="1" type="ORF">S01H1_65225</name>
</gene>